<dbReference type="SMR" id="A0A2K9ZEY2"/>
<dbReference type="NCBIfam" id="NF005559">
    <property type="entry name" value="PRK07231.1"/>
    <property type="match status" value="1"/>
</dbReference>
<dbReference type="Proteomes" id="UP000238523">
    <property type="component" value="Plasmid pRLN2"/>
</dbReference>
<feature type="domain" description="Ketoreductase" evidence="3">
    <location>
        <begin position="7"/>
        <end position="183"/>
    </location>
</feature>
<organism evidence="4 5">
    <name type="scientific">Rhizobium leguminosarum</name>
    <dbReference type="NCBI Taxonomy" id="384"/>
    <lineage>
        <taxon>Bacteria</taxon>
        <taxon>Pseudomonadati</taxon>
        <taxon>Pseudomonadota</taxon>
        <taxon>Alphaproteobacteria</taxon>
        <taxon>Hyphomicrobiales</taxon>
        <taxon>Rhizobiaceae</taxon>
        <taxon>Rhizobium/Agrobacterium group</taxon>
        <taxon>Rhizobium</taxon>
    </lineage>
</organism>
<dbReference type="Gene3D" id="3.40.50.720">
    <property type="entry name" value="NAD(P)-binding Rossmann-like Domain"/>
    <property type="match status" value="1"/>
</dbReference>
<keyword evidence="4" id="KW-0614">Plasmid</keyword>
<keyword evidence="2 4" id="KW-0560">Oxidoreductase</keyword>
<dbReference type="SUPFAM" id="SSF51735">
    <property type="entry name" value="NAD(P)-binding Rossmann-fold domains"/>
    <property type="match status" value="1"/>
</dbReference>
<sequence>MGRLQGKVAIVTGAAQGIGRAVAELFAAEGAQVIAGDVKKQPAALAGIVNQDLDVSDEANWKAVVDFTLQAHGRIDVLVNNAGIVFNYGQILDTSLADWNKVIGVNLTGSFLGMQAVLPAMRKARSGSIVNFSSIWGNVGVPGAAAYNAAKGGVRNMTKNAAVSYAPDNVRVNSVHPGLIRTPLVTAQSEKMNNGIISNTPMGRMGTPEEVAQCCLFLAGDDSSFVTGSELVVDGGYLAQ</sequence>
<gene>
    <name evidence="4" type="primary">cpnA</name>
    <name evidence="4" type="ORF">CUJ84_pRLN2000274</name>
</gene>
<protein>
    <submittedName>
        <fullName evidence="4">Cyclopentanol dehydrogenase</fullName>
        <ecNumber evidence="4">1.1.1.163</ecNumber>
    </submittedName>
</protein>
<name>A0A2K9ZEY2_RHILE</name>
<geneLocation type="plasmid" evidence="5">
    <name>prln2</name>
</geneLocation>
<evidence type="ECO:0000256" key="1">
    <source>
        <dbReference type="ARBA" id="ARBA00006484"/>
    </source>
</evidence>
<dbReference type="EC" id="1.1.1.163" evidence="4"/>
<dbReference type="InterPro" id="IPR002347">
    <property type="entry name" value="SDR_fam"/>
</dbReference>
<dbReference type="RefSeq" id="WP_105009401.1">
    <property type="nucleotide sequence ID" value="NZ_CP025014.1"/>
</dbReference>
<dbReference type="EMBL" id="CP025014">
    <property type="protein sequence ID" value="AUW46817.1"/>
    <property type="molecule type" value="Genomic_DNA"/>
</dbReference>
<reference evidence="4 5" key="1">
    <citation type="submission" date="2017-11" db="EMBL/GenBank/DDBJ databases">
        <title>Complete genome of Rhizobium leguminosarum Norway, an ineffective micro-symbiont.</title>
        <authorList>
            <person name="Hoffrichter A."/>
            <person name="Liang J."/>
            <person name="Brachmann A."/>
            <person name="Marin M."/>
        </authorList>
    </citation>
    <scope>NUCLEOTIDE SEQUENCE [LARGE SCALE GENOMIC DNA]</scope>
    <source>
        <strain evidence="4 5">Norway</strain>
        <plasmid evidence="5">Plasmid prln2</plasmid>
    </source>
</reference>
<comment type="similarity">
    <text evidence="1">Belongs to the short-chain dehydrogenases/reductases (SDR) family.</text>
</comment>
<dbReference type="PANTHER" id="PTHR42760:SF133">
    <property type="entry name" value="3-OXOACYL-[ACYL-CARRIER-PROTEIN] REDUCTASE"/>
    <property type="match status" value="1"/>
</dbReference>
<accession>A0A2K9ZEY2</accession>
<dbReference type="FunFam" id="3.40.50.720:FF:000084">
    <property type="entry name" value="Short-chain dehydrogenase reductase"/>
    <property type="match status" value="1"/>
</dbReference>
<dbReference type="PRINTS" id="PR00080">
    <property type="entry name" value="SDRFAMILY"/>
</dbReference>
<dbReference type="InterPro" id="IPR020904">
    <property type="entry name" value="Sc_DH/Rdtase_CS"/>
</dbReference>
<dbReference type="Pfam" id="PF13561">
    <property type="entry name" value="adh_short_C2"/>
    <property type="match status" value="1"/>
</dbReference>
<dbReference type="AlphaFoldDB" id="A0A2K9ZEY2"/>
<dbReference type="PANTHER" id="PTHR42760">
    <property type="entry name" value="SHORT-CHAIN DEHYDROGENASES/REDUCTASES FAMILY MEMBER"/>
    <property type="match status" value="1"/>
</dbReference>
<evidence type="ECO:0000313" key="4">
    <source>
        <dbReference type="EMBL" id="AUW46817.1"/>
    </source>
</evidence>
<dbReference type="GO" id="GO:0055041">
    <property type="term" value="F:cyclopentanol dehydrogenase activity"/>
    <property type="evidence" value="ECO:0007669"/>
    <property type="project" value="UniProtKB-EC"/>
</dbReference>
<proteinExistence type="inferred from homology"/>
<dbReference type="InterPro" id="IPR036291">
    <property type="entry name" value="NAD(P)-bd_dom_sf"/>
</dbReference>
<dbReference type="InterPro" id="IPR057326">
    <property type="entry name" value="KR_dom"/>
</dbReference>
<evidence type="ECO:0000256" key="2">
    <source>
        <dbReference type="ARBA" id="ARBA00023002"/>
    </source>
</evidence>
<dbReference type="PRINTS" id="PR00081">
    <property type="entry name" value="GDHRDH"/>
</dbReference>
<dbReference type="PROSITE" id="PS00061">
    <property type="entry name" value="ADH_SHORT"/>
    <property type="match status" value="1"/>
</dbReference>
<evidence type="ECO:0000259" key="3">
    <source>
        <dbReference type="SMART" id="SM00822"/>
    </source>
</evidence>
<dbReference type="SMART" id="SM00822">
    <property type="entry name" value="PKS_KR"/>
    <property type="match status" value="1"/>
</dbReference>
<evidence type="ECO:0000313" key="5">
    <source>
        <dbReference type="Proteomes" id="UP000238523"/>
    </source>
</evidence>